<evidence type="ECO:0000256" key="7">
    <source>
        <dbReference type="ARBA" id="ARBA00022801"/>
    </source>
</evidence>
<dbReference type="InterPro" id="IPR050396">
    <property type="entry name" value="Glycosyltr_51/Transpeptidase"/>
</dbReference>
<evidence type="ECO:0000256" key="12">
    <source>
        <dbReference type="ARBA" id="ARBA00023268"/>
    </source>
</evidence>
<dbReference type="InterPro" id="IPR001460">
    <property type="entry name" value="PCN-bd_Tpept"/>
</dbReference>
<dbReference type="GO" id="GO:0016746">
    <property type="term" value="F:acyltransferase activity"/>
    <property type="evidence" value="ECO:0007669"/>
    <property type="project" value="UniProtKB-KW"/>
</dbReference>
<feature type="transmembrane region" description="Helical" evidence="17">
    <location>
        <begin position="20"/>
        <end position="43"/>
    </location>
</feature>
<dbReference type="GO" id="GO:0016757">
    <property type="term" value="F:glycosyltransferase activity"/>
    <property type="evidence" value="ECO:0007669"/>
    <property type="project" value="UniProtKB-KW"/>
</dbReference>
<dbReference type="EMBL" id="JAUSTT010000049">
    <property type="protein sequence ID" value="MDQ0178525.1"/>
    <property type="molecule type" value="Genomic_DNA"/>
</dbReference>
<dbReference type="EC" id="2.4.1.129" evidence="20"/>
<keyword evidence="6 17" id="KW-0812">Transmembrane</keyword>
<sequence length="694" mass="77638">MERIRQFFQAFKQFWKKKHINQIIILTFSLAVLAVLVFFAYMASTANIQSLKDGLAQSTIIYDKDGDIASKISANRAEGVPISDVPQHLQEAIIAIEDHRFYEHRGFDLKGITRAFFKNLLSGRITGGGSTLTQQLTKNALLSPEQTYKRKLEEVFLAVEIEKNYTKEEILQMYMNQVYFGSGAWGVQNASRKYFGKDVQDITISEAAMLAGLLKAPSALNPHQHYERAIERRNVVLGQMKKYDMISETEYKTAMEENIVMQDGGGDPLKGKYPYYVDAVLEEAISRYGLSQDEIMTRGYQIYTEMDQNLQYALEKVNENQAIFPKGRGQALVQSGTILLHPQTGGIRALVGGRGEHSFRGFNRATQLVRQPGSVLKPLAVFTPALEEGYSPTSLVKDEKMTFGDYMPENLTKTYQGKVPMYEAVEKSLNLPAVWLLNEIGLQKGIDSLQRFGIPLQAEDEYLGIALGGMNKGVSPLQMAEAYSVFANEGKREDSHLITKIIGPTGNVIAEHQGKETKVTSKHVANQMTSMLLNVVETGTGRGASIQGQQIAGKTGSTQLPFGNGINGTKDQWFVGYTPNIVAAVWIGYDKTNEEQYLPGSSGDGVVPVFRAVMEETLPYLETASFSTKSVNTKVAENEKKMEEKQRSLEEKGKEMSEKLKKEAEKWKEKLEKGKKDLEEKLKETWDWISSYSS</sequence>
<dbReference type="SUPFAM" id="SSF56601">
    <property type="entry name" value="beta-lactamase/transpeptidase-like"/>
    <property type="match status" value="1"/>
</dbReference>
<gene>
    <name evidence="20" type="ORF">J2S08_004432</name>
</gene>
<keyword evidence="9" id="KW-0573">Peptidoglycan synthesis</keyword>
<evidence type="ECO:0000259" key="19">
    <source>
        <dbReference type="Pfam" id="PF00912"/>
    </source>
</evidence>
<dbReference type="Pfam" id="PF00912">
    <property type="entry name" value="Transgly"/>
    <property type="match status" value="1"/>
</dbReference>
<evidence type="ECO:0000256" key="2">
    <source>
        <dbReference type="ARBA" id="ARBA00022645"/>
    </source>
</evidence>
<organism evidence="20 21">
    <name type="scientific">Bacillus chungangensis</name>
    <dbReference type="NCBI Taxonomy" id="587633"/>
    <lineage>
        <taxon>Bacteria</taxon>
        <taxon>Bacillati</taxon>
        <taxon>Bacillota</taxon>
        <taxon>Bacilli</taxon>
        <taxon>Bacillales</taxon>
        <taxon>Bacillaceae</taxon>
        <taxon>Bacillus</taxon>
    </lineage>
</organism>
<dbReference type="Gene3D" id="3.40.710.10">
    <property type="entry name" value="DD-peptidase/beta-lactamase superfamily"/>
    <property type="match status" value="1"/>
</dbReference>
<evidence type="ECO:0000256" key="17">
    <source>
        <dbReference type="SAM" id="Phobius"/>
    </source>
</evidence>
<comment type="catalytic activity">
    <reaction evidence="14">
        <text>Preferential cleavage: (Ac)2-L-Lys-D-Ala-|-D-Ala. Also transpeptidation of peptidyl-alanyl moieties that are N-acyl substituents of D-alanine.</text>
        <dbReference type="EC" id="3.4.16.4"/>
    </reaction>
</comment>
<comment type="catalytic activity">
    <reaction evidence="15">
        <text>[GlcNAc-(1-&gt;4)-Mur2Ac(oyl-L-Ala-gamma-D-Glu-L-Lys-D-Ala-D-Ala)](n)-di-trans,octa-cis-undecaprenyl diphosphate + beta-D-GlcNAc-(1-&gt;4)-Mur2Ac(oyl-L-Ala-gamma-D-Glu-L-Lys-D-Ala-D-Ala)-di-trans,octa-cis-undecaprenyl diphosphate = [GlcNAc-(1-&gt;4)-Mur2Ac(oyl-L-Ala-gamma-D-Glu-L-Lys-D-Ala-D-Ala)](n+1)-di-trans,octa-cis-undecaprenyl diphosphate + di-trans,octa-cis-undecaprenyl diphosphate + H(+)</text>
        <dbReference type="Rhea" id="RHEA:23708"/>
        <dbReference type="Rhea" id="RHEA-COMP:9602"/>
        <dbReference type="Rhea" id="RHEA-COMP:9603"/>
        <dbReference type="ChEBI" id="CHEBI:15378"/>
        <dbReference type="ChEBI" id="CHEBI:58405"/>
        <dbReference type="ChEBI" id="CHEBI:60033"/>
        <dbReference type="ChEBI" id="CHEBI:78435"/>
        <dbReference type="EC" id="2.4.99.28"/>
    </reaction>
</comment>
<evidence type="ECO:0000256" key="16">
    <source>
        <dbReference type="SAM" id="MobiDB-lite"/>
    </source>
</evidence>
<keyword evidence="20" id="KW-0012">Acyltransferase</keyword>
<keyword evidence="3" id="KW-0645">Protease</keyword>
<feature type="region of interest" description="Disordered" evidence="16">
    <location>
        <begin position="637"/>
        <end position="661"/>
    </location>
</feature>
<protein>
    <submittedName>
        <fullName evidence="20">Penicillin-binding protein 2A</fullName>
        <ecNumber evidence="20">2.3.2.-</ecNumber>
        <ecNumber evidence="20">2.4.1.129</ecNumber>
    </submittedName>
</protein>
<keyword evidence="4 20" id="KW-0328">Glycosyltransferase</keyword>
<evidence type="ECO:0000256" key="10">
    <source>
        <dbReference type="ARBA" id="ARBA00022989"/>
    </source>
</evidence>
<dbReference type="Gene3D" id="1.10.3810.10">
    <property type="entry name" value="Biosynthetic peptidoglycan transglycosylase-like"/>
    <property type="match status" value="1"/>
</dbReference>
<evidence type="ECO:0000256" key="11">
    <source>
        <dbReference type="ARBA" id="ARBA00023136"/>
    </source>
</evidence>
<evidence type="ECO:0000256" key="13">
    <source>
        <dbReference type="ARBA" id="ARBA00023316"/>
    </source>
</evidence>
<accession>A0ABT9WZ01</accession>
<dbReference type="PANTHER" id="PTHR32282">
    <property type="entry name" value="BINDING PROTEIN TRANSPEPTIDASE, PUTATIVE-RELATED"/>
    <property type="match status" value="1"/>
</dbReference>
<feature type="domain" description="Penicillin-binding protein transpeptidase" evidence="18">
    <location>
        <begin position="337"/>
        <end position="615"/>
    </location>
</feature>
<dbReference type="PANTHER" id="PTHR32282:SF32">
    <property type="entry name" value="PENICILLIN-BINDING PROTEIN 2A"/>
    <property type="match status" value="1"/>
</dbReference>
<dbReference type="Pfam" id="PF00905">
    <property type="entry name" value="Transpeptidase"/>
    <property type="match status" value="1"/>
</dbReference>
<evidence type="ECO:0000256" key="1">
    <source>
        <dbReference type="ARBA" id="ARBA00022475"/>
    </source>
</evidence>
<dbReference type="Gene3D" id="6.20.370.110">
    <property type="match status" value="1"/>
</dbReference>
<dbReference type="InterPro" id="IPR012338">
    <property type="entry name" value="Beta-lactam/transpept-like"/>
</dbReference>
<keyword evidence="1" id="KW-1003">Cell membrane</keyword>
<evidence type="ECO:0000256" key="4">
    <source>
        <dbReference type="ARBA" id="ARBA00022676"/>
    </source>
</evidence>
<evidence type="ECO:0000256" key="6">
    <source>
        <dbReference type="ARBA" id="ARBA00022692"/>
    </source>
</evidence>
<dbReference type="InterPro" id="IPR023346">
    <property type="entry name" value="Lysozyme-like_dom_sf"/>
</dbReference>
<evidence type="ECO:0000259" key="18">
    <source>
        <dbReference type="Pfam" id="PF00905"/>
    </source>
</evidence>
<dbReference type="NCBIfam" id="TIGR02074">
    <property type="entry name" value="PBP_1a_fam"/>
    <property type="match status" value="1"/>
</dbReference>
<dbReference type="InterPro" id="IPR001264">
    <property type="entry name" value="Glyco_trans_51"/>
</dbReference>
<evidence type="ECO:0000256" key="9">
    <source>
        <dbReference type="ARBA" id="ARBA00022984"/>
    </source>
</evidence>
<dbReference type="InterPro" id="IPR036950">
    <property type="entry name" value="PBP_transglycosylase"/>
</dbReference>
<evidence type="ECO:0000256" key="8">
    <source>
        <dbReference type="ARBA" id="ARBA00022960"/>
    </source>
</evidence>
<dbReference type="RefSeq" id="WP_307233432.1">
    <property type="nucleotide sequence ID" value="NZ_JAUSTT010000049.1"/>
</dbReference>
<keyword evidence="21" id="KW-1185">Reference proteome</keyword>
<keyword evidence="2" id="KW-0121">Carboxypeptidase</keyword>
<dbReference type="Proteomes" id="UP001223586">
    <property type="component" value="Unassembled WGS sequence"/>
</dbReference>
<keyword evidence="8" id="KW-0133">Cell shape</keyword>
<evidence type="ECO:0000256" key="15">
    <source>
        <dbReference type="ARBA" id="ARBA00049902"/>
    </source>
</evidence>
<keyword evidence="10 17" id="KW-1133">Transmembrane helix</keyword>
<name>A0ABT9WZ01_9BACI</name>
<evidence type="ECO:0000313" key="21">
    <source>
        <dbReference type="Proteomes" id="UP001223586"/>
    </source>
</evidence>
<evidence type="ECO:0000256" key="3">
    <source>
        <dbReference type="ARBA" id="ARBA00022670"/>
    </source>
</evidence>
<proteinExistence type="predicted"/>
<keyword evidence="11 17" id="KW-0472">Membrane</keyword>
<evidence type="ECO:0000313" key="20">
    <source>
        <dbReference type="EMBL" id="MDQ0178525.1"/>
    </source>
</evidence>
<keyword evidence="7" id="KW-0378">Hydrolase</keyword>
<feature type="domain" description="Glycosyl transferase family 51" evidence="19">
    <location>
        <begin position="68"/>
        <end position="241"/>
    </location>
</feature>
<dbReference type="SUPFAM" id="SSF53955">
    <property type="entry name" value="Lysozyme-like"/>
    <property type="match status" value="1"/>
</dbReference>
<evidence type="ECO:0000256" key="5">
    <source>
        <dbReference type="ARBA" id="ARBA00022679"/>
    </source>
</evidence>
<dbReference type="EC" id="2.3.2.-" evidence="20"/>
<keyword evidence="12" id="KW-0511">Multifunctional enzyme</keyword>
<keyword evidence="5 20" id="KW-0808">Transferase</keyword>
<comment type="caution">
    <text evidence="20">The sequence shown here is derived from an EMBL/GenBank/DDBJ whole genome shotgun (WGS) entry which is preliminary data.</text>
</comment>
<reference evidence="20 21" key="1">
    <citation type="submission" date="2023-07" db="EMBL/GenBank/DDBJ databases">
        <title>Genomic Encyclopedia of Type Strains, Phase IV (KMG-IV): sequencing the most valuable type-strain genomes for metagenomic binning, comparative biology and taxonomic classification.</title>
        <authorList>
            <person name="Goeker M."/>
        </authorList>
    </citation>
    <scope>NUCLEOTIDE SEQUENCE [LARGE SCALE GENOMIC DNA]</scope>
    <source>
        <strain evidence="20 21">DSM 23837</strain>
    </source>
</reference>
<keyword evidence="13" id="KW-0961">Cell wall biogenesis/degradation</keyword>
<evidence type="ECO:0000256" key="14">
    <source>
        <dbReference type="ARBA" id="ARBA00034000"/>
    </source>
</evidence>